<dbReference type="SUPFAM" id="SSF56436">
    <property type="entry name" value="C-type lectin-like"/>
    <property type="match status" value="12"/>
</dbReference>
<protein>
    <recommendedName>
        <fullName evidence="5">C-type lectin domain-containing protein</fullName>
    </recommendedName>
</protein>
<keyword evidence="3" id="KW-0472">Membrane</keyword>
<keyword evidence="3" id="KW-1133">Transmembrane helix</keyword>
<feature type="domain" description="C-type lectin" evidence="5">
    <location>
        <begin position="1477"/>
        <end position="1606"/>
    </location>
</feature>
<name>A0A1D1ULN4_RAMVA</name>
<feature type="domain" description="C-type lectin" evidence="5">
    <location>
        <begin position="997"/>
        <end position="1125"/>
    </location>
</feature>
<dbReference type="InterPro" id="IPR016186">
    <property type="entry name" value="C-type_lectin-like/link_sf"/>
</dbReference>
<keyword evidence="1" id="KW-1015">Disulfide bond</keyword>
<feature type="domain" description="C-type lectin" evidence="5">
    <location>
        <begin position="1333"/>
        <end position="1451"/>
    </location>
</feature>
<gene>
    <name evidence="6" type="primary">RvY_02778-1</name>
    <name evidence="6" type="synonym">RvY_02778.1</name>
    <name evidence="6" type="ORF">RvY_02778</name>
</gene>
<dbReference type="InterPro" id="IPR016187">
    <property type="entry name" value="CTDL_fold"/>
</dbReference>
<feature type="region of interest" description="Disordered" evidence="2">
    <location>
        <begin position="2052"/>
        <end position="2076"/>
    </location>
</feature>
<sequence length="2076" mass="230955">MYFSTVVFLTLISLSWGYRCPGTQWVARRGSQTCYYIYQDVQHAATPSTDRKTFTDAMEECRALGGTLATFEHEEEMDYIKSRLPGSSAQFWIGLTYDYDQEKTGWIWNDGTSVTPFQGSAFPSLVPHLMEDPDLEGKRYAATLKFRDDTKSLEPDFQDQTTRHGFICKGSYNGRPLCRSEYGWSYDNGHCYLHVAEFKSFSSAQAHCREKEGYVATINSEREDDWYKKWVRSRLRKNKAWLGITIPNKRNETTADHVLWQDGTPLKNTTINHWPISDMDDYIRDLPNDKSYCGVMDTRRLEPVGPGVILGQSGKVDYMDVHEWQMTTECESSSLPFACETALSKCPYGWEELGDICYQFNGGEEHKKSWEEAEKICQDGHSQLAMIKTTATQIFLRKLLDSKSDSSHITSAFWIGAISRKSQPGIFHWADGTPVMFTNWTTPDAPFLLPSTGGDEQLEHCVFLDGTAGQSSSGNWNITHCAQKMNFICAADHKADILPPDVAIRDVVCPQRFIRYHDGCYLFGSQRLSHETAQNYCQKLNKSSLLTIDSLGQNIHISKHLKNDSWIGIRAVKKSVGGQDWIFQNDKGQAIAEAAFMNLLLPPHFLQFDKRECLFMVVKEGMNLSSPSIEHLPRDAGKWFNDDCSALKNFVCHHDGVLKDKEEYPQELDDPACGPGWFRNGDHCYLINDDAMSYSEAQQHCRNMADKAELLSITTKDEQLFFRSLTSGSHNLSTLIGADSYWLGLQAERVSQWYWQHRSSAASSENNRWTVPFAVFNWAEHEPNPATITTYPQCGYMAATEDASWYSANCSTERASICKKPARVSDLTTLLPIEPVSENYKCPKDFVAIADMCILYNRTLLQWRDAGIFCHSKGAELVSIPDQATYSALQPFIQGAWIGLNSVNDSLNPRVFTWSDRSLVTFTPWSRNSERTLIPFYSLFDLNCVAGTTEGVEVYPCKEGKLTVCATSKREAGVEPVPNPIPPSAGCGHFGVSNGDKDNWCYYPTSPSASRPLLTFAQGRTYCQTHHAGADLVRMSTRAEVHFVSSVVGLFAADYWIGLKERDDPWDSVTEWVDGSDVVVSNWAGGEPKPGILGCVAAQGTFSGGRSPGQWYVDDCEARKFALCKGPREGFELASTTAGPNANGCPSGWITDSGHSRCFKVFSPTASGASGTSGSDGSLHRATWDDAEDFCSRYRSGHLASIRHEREETLIYSALTHKGDKYQYWLGLRLVGSSTEDGVSRWQWSDGSAYAGLNPAFSAAETTSSDSSSCVAMDSKTGSWLVVPCHQSRGWVCQVQRGAYLPNEEIPPLPTAVPTNETCGEEEGTGKWFFIEKSGECLFVSERVNTWASAKMECHTRGSQLAVLNRDNFEGVGQITSHLLGTTQVWIGLRSVNLASNEHQWVDGSDGRGFDQWEIGQPGEGMSETYCTTLNGASGRWRDVSCVDNFPFVCLTPQSGVLAPPTVNPSLGGCRDGWQEFRGYCYMVRQDDKRSFQNALNVCQREVPGGNLVSVGSRLENDFLVTILRHDQTNPTYWIGLREDMGSGPNGWRGLEWTDHSPYTYSNWHATYIPSNAAMPLKCVGMLGETNKAGRWKDQPCSKLNGYICKARKDQALSPASEPSTKVCPEGYRHYGTACFAVRPLELRDGGATWEAARQECTTVHADPHFSTDIATISDIYENAFIGILVDDAARDHETGQAAAWIGMMEVRGNYQWHNSCPATFTSLGSLIGTPEENYCLYMEEGKWWATYCDNTEISHVVCEHRIVSCPTVTIPTNGYCPANFPADCATHCYYIDAEFLHDNRSTKMGFSEARQKCLDIGGDLAAIRTKEDNQCIQAHAHSANNGMFIGLVETLDEVTGNYSWAWLDQEVAYEPSLFSNWAKGEPSKPSRPTDEREQCTEMYPNGLWNNVDCSARTKRGYVCQTPKIFPETSAGPLQPSTIPLLPTPSKVPRPSTERPVEVTTAQSGSVTSLTEEMTKQTSLPVAAEGGNGLSNGAIAGIVIACLIAVSLMGAIAFVVLTGKVASTRKAVREMPVHFIPRRFRNSPQDKVRLQKDTDNVNPNYTGFENANADSPQSYT</sequence>
<proteinExistence type="predicted"/>
<dbReference type="PROSITE" id="PS50041">
    <property type="entry name" value="C_TYPE_LECTIN_2"/>
    <property type="match status" value="12"/>
</dbReference>
<dbReference type="CDD" id="cd00037">
    <property type="entry name" value="CLECT"/>
    <property type="match status" value="11"/>
</dbReference>
<evidence type="ECO:0000259" key="5">
    <source>
        <dbReference type="PROSITE" id="PS50041"/>
    </source>
</evidence>
<dbReference type="PANTHER" id="PTHR22803">
    <property type="entry name" value="MANNOSE, PHOSPHOLIPASE, LECTIN RECEPTOR RELATED"/>
    <property type="match status" value="1"/>
</dbReference>
<feature type="domain" description="C-type lectin" evidence="5">
    <location>
        <begin position="680"/>
        <end position="819"/>
    </location>
</feature>
<dbReference type="InterPro" id="IPR050111">
    <property type="entry name" value="C-type_lectin/snaclec_domain"/>
</dbReference>
<comment type="caution">
    <text evidence="6">The sequence shown here is derived from an EMBL/GenBank/DDBJ whole genome shotgun (WGS) entry which is preliminary data.</text>
</comment>
<feature type="domain" description="C-type lectin" evidence="5">
    <location>
        <begin position="1785"/>
        <end position="1911"/>
    </location>
</feature>
<reference evidence="6 7" key="1">
    <citation type="journal article" date="2016" name="Nat. Commun.">
        <title>Extremotolerant tardigrade genome and improved radiotolerance of human cultured cells by tardigrade-unique protein.</title>
        <authorList>
            <person name="Hashimoto T."/>
            <person name="Horikawa D.D."/>
            <person name="Saito Y."/>
            <person name="Kuwahara H."/>
            <person name="Kozuka-Hata H."/>
            <person name="Shin-I T."/>
            <person name="Minakuchi Y."/>
            <person name="Ohishi K."/>
            <person name="Motoyama A."/>
            <person name="Aizu T."/>
            <person name="Enomoto A."/>
            <person name="Kondo K."/>
            <person name="Tanaka S."/>
            <person name="Hara Y."/>
            <person name="Koshikawa S."/>
            <person name="Sagara H."/>
            <person name="Miura T."/>
            <person name="Yokobori S."/>
            <person name="Miyagawa K."/>
            <person name="Suzuki Y."/>
            <person name="Kubo T."/>
            <person name="Oyama M."/>
            <person name="Kohara Y."/>
            <person name="Fujiyama A."/>
            <person name="Arakawa K."/>
            <person name="Katayama T."/>
            <person name="Toyoda A."/>
            <person name="Kunieda T."/>
        </authorList>
    </citation>
    <scope>NUCLEOTIDE SEQUENCE [LARGE SCALE GENOMIC DNA]</scope>
    <source>
        <strain evidence="6 7">YOKOZUNA-1</strain>
    </source>
</reference>
<evidence type="ECO:0000313" key="7">
    <source>
        <dbReference type="Proteomes" id="UP000186922"/>
    </source>
</evidence>
<feature type="domain" description="C-type lectin" evidence="5">
    <location>
        <begin position="30"/>
        <end position="114"/>
    </location>
</feature>
<dbReference type="STRING" id="947166.A0A1D1ULN4"/>
<feature type="domain" description="C-type lectin" evidence="5">
    <location>
        <begin position="187"/>
        <end position="296"/>
    </location>
</feature>
<feature type="transmembrane region" description="Helical" evidence="3">
    <location>
        <begin position="1994"/>
        <end position="2017"/>
    </location>
</feature>
<evidence type="ECO:0000256" key="1">
    <source>
        <dbReference type="ARBA" id="ARBA00023157"/>
    </source>
</evidence>
<feature type="chain" id="PRO_5008897357" description="C-type lectin domain-containing protein" evidence="4">
    <location>
        <begin position="18"/>
        <end position="2076"/>
    </location>
</feature>
<dbReference type="Proteomes" id="UP000186922">
    <property type="component" value="Unassembled WGS sequence"/>
</dbReference>
<evidence type="ECO:0000256" key="3">
    <source>
        <dbReference type="SAM" id="Phobius"/>
    </source>
</evidence>
<dbReference type="Pfam" id="PF00059">
    <property type="entry name" value="Lectin_C"/>
    <property type="match status" value="11"/>
</dbReference>
<dbReference type="Gene3D" id="3.10.100.10">
    <property type="entry name" value="Mannose-Binding Protein A, subunit A"/>
    <property type="match status" value="12"/>
</dbReference>
<accession>A0A1D1ULN4</accession>
<dbReference type="InterPro" id="IPR001304">
    <property type="entry name" value="C-type_lectin-like"/>
</dbReference>
<evidence type="ECO:0000313" key="6">
    <source>
        <dbReference type="EMBL" id="GAU90351.1"/>
    </source>
</evidence>
<feature type="compositionally biased region" description="Polar residues" evidence="2">
    <location>
        <begin position="2056"/>
        <end position="2076"/>
    </location>
</feature>
<dbReference type="OrthoDB" id="6356110at2759"/>
<feature type="domain" description="C-type lectin" evidence="5">
    <location>
        <begin position="1631"/>
        <end position="1750"/>
    </location>
</feature>
<evidence type="ECO:0000256" key="4">
    <source>
        <dbReference type="SAM" id="SignalP"/>
    </source>
</evidence>
<dbReference type="PROSITE" id="PS00615">
    <property type="entry name" value="C_TYPE_LECTIN_1"/>
    <property type="match status" value="3"/>
</dbReference>
<keyword evidence="3" id="KW-0812">Transmembrane</keyword>
<dbReference type="InterPro" id="IPR018378">
    <property type="entry name" value="C-type_lectin_CS"/>
</dbReference>
<keyword evidence="7" id="KW-1185">Reference proteome</keyword>
<feature type="domain" description="C-type lectin" evidence="5">
    <location>
        <begin position="1183"/>
        <end position="1294"/>
    </location>
</feature>
<evidence type="ECO:0000256" key="2">
    <source>
        <dbReference type="SAM" id="MobiDB-lite"/>
    </source>
</evidence>
<keyword evidence="4" id="KW-0732">Signal</keyword>
<organism evidence="6 7">
    <name type="scientific">Ramazzottius varieornatus</name>
    <name type="common">Water bear</name>
    <name type="synonym">Tardigrade</name>
    <dbReference type="NCBI Taxonomy" id="947166"/>
    <lineage>
        <taxon>Eukaryota</taxon>
        <taxon>Metazoa</taxon>
        <taxon>Ecdysozoa</taxon>
        <taxon>Tardigrada</taxon>
        <taxon>Eutardigrada</taxon>
        <taxon>Parachela</taxon>
        <taxon>Hypsibioidea</taxon>
        <taxon>Ramazzottiidae</taxon>
        <taxon>Ramazzottius</taxon>
    </lineage>
</organism>
<dbReference type="EMBL" id="BDGG01000001">
    <property type="protein sequence ID" value="GAU90351.1"/>
    <property type="molecule type" value="Genomic_DNA"/>
</dbReference>
<feature type="domain" description="C-type lectin" evidence="5">
    <location>
        <begin position="516"/>
        <end position="653"/>
    </location>
</feature>
<feature type="domain" description="C-type lectin" evidence="5">
    <location>
        <begin position="353"/>
        <end position="490"/>
    </location>
</feature>
<feature type="domain" description="C-type lectin" evidence="5">
    <location>
        <begin position="849"/>
        <end position="966"/>
    </location>
</feature>
<feature type="region of interest" description="Disordered" evidence="2">
    <location>
        <begin position="1932"/>
        <end position="1956"/>
    </location>
</feature>
<feature type="signal peptide" evidence="4">
    <location>
        <begin position="1"/>
        <end position="17"/>
    </location>
</feature>
<dbReference type="SMART" id="SM00034">
    <property type="entry name" value="CLECT"/>
    <property type="match status" value="12"/>
</dbReference>